<reference evidence="2" key="1">
    <citation type="submission" date="2018-04" db="EMBL/GenBank/DDBJ databases">
        <authorList>
            <person name="Watanabe M."/>
            <person name="Kojima H."/>
        </authorList>
    </citation>
    <scope>NUCLEOTIDE SEQUENCE [LARGE SCALE GENOMIC DNA]</scope>
    <source>
        <strain evidence="2">Dysh456</strain>
    </source>
</reference>
<gene>
    <name evidence="1" type="ORF">ALSL_2675</name>
</gene>
<dbReference type="RefSeq" id="WP_126539858.1">
    <property type="nucleotide sequence ID" value="NZ_AP018560.1"/>
</dbReference>
<organism evidence="1 2">
    <name type="scientific">Aerosticca soli</name>
    <dbReference type="NCBI Taxonomy" id="2010829"/>
    <lineage>
        <taxon>Bacteria</taxon>
        <taxon>Pseudomonadati</taxon>
        <taxon>Pseudomonadota</taxon>
        <taxon>Gammaproteobacteria</taxon>
        <taxon>Lysobacterales</taxon>
        <taxon>Rhodanobacteraceae</taxon>
        <taxon>Aerosticca</taxon>
    </lineage>
</organism>
<dbReference type="Proteomes" id="UP000270530">
    <property type="component" value="Chromosome"/>
</dbReference>
<dbReference type="KEGG" id="rbd:ALSL_2675"/>
<dbReference type="EMBL" id="AP018560">
    <property type="protein sequence ID" value="BBD81299.1"/>
    <property type="molecule type" value="Genomic_DNA"/>
</dbReference>
<sequence>MPIVGLIAVVLGRQAMERRAAPPANEGLAILLDLAAKAMAEHRLVAPAGSNACEFYLSVRELDPDNTTAREGLRRLFPAATAEVERSINALQLDEAARELRLLRDVDGTDFTLALLGGKLDAQRQIVIREDEARAARIRAAASP</sequence>
<reference evidence="2" key="2">
    <citation type="submission" date="2018-06" db="EMBL/GenBank/DDBJ databases">
        <title>Genome sequence of Rhodanobacteraceae bacterium strain Dysh456.</title>
        <authorList>
            <person name="Fukui M."/>
        </authorList>
    </citation>
    <scope>NUCLEOTIDE SEQUENCE [LARGE SCALE GENOMIC DNA]</scope>
    <source>
        <strain evidence="2">Dysh456</strain>
    </source>
</reference>
<protein>
    <submittedName>
        <fullName evidence="1">Ferric siderophore transport system, periplasmic binding protein TonB</fullName>
    </submittedName>
</protein>
<dbReference type="OrthoDB" id="1628901at2"/>
<dbReference type="AlphaFoldDB" id="A0A2Z6E981"/>
<evidence type="ECO:0000313" key="1">
    <source>
        <dbReference type="EMBL" id="BBD81299.1"/>
    </source>
</evidence>
<evidence type="ECO:0000313" key="2">
    <source>
        <dbReference type="Proteomes" id="UP000270530"/>
    </source>
</evidence>
<name>A0A2Z6E981_9GAMM</name>
<keyword evidence="2" id="KW-1185">Reference proteome</keyword>
<accession>A0A2Z6E981</accession>
<proteinExistence type="predicted"/>